<organism evidence="2 3">
    <name type="scientific">Undibacterium terreum</name>
    <dbReference type="NCBI Taxonomy" id="1224302"/>
    <lineage>
        <taxon>Bacteria</taxon>
        <taxon>Pseudomonadati</taxon>
        <taxon>Pseudomonadota</taxon>
        <taxon>Betaproteobacteria</taxon>
        <taxon>Burkholderiales</taxon>
        <taxon>Oxalobacteraceae</taxon>
        <taxon>Undibacterium</taxon>
    </lineage>
</organism>
<reference evidence="2" key="2">
    <citation type="submission" date="2020-09" db="EMBL/GenBank/DDBJ databases">
        <authorList>
            <person name="Sun Q."/>
            <person name="Zhou Y."/>
        </authorList>
    </citation>
    <scope>NUCLEOTIDE SEQUENCE</scope>
    <source>
        <strain evidence="2">CGMCC 1.10998</strain>
    </source>
</reference>
<dbReference type="Proteomes" id="UP000637423">
    <property type="component" value="Unassembled WGS sequence"/>
</dbReference>
<comment type="caution">
    <text evidence="2">The sequence shown here is derived from an EMBL/GenBank/DDBJ whole genome shotgun (WGS) entry which is preliminary data.</text>
</comment>
<dbReference type="AlphaFoldDB" id="A0A916UPX4"/>
<dbReference type="SUPFAM" id="SSF56784">
    <property type="entry name" value="HAD-like"/>
    <property type="match status" value="1"/>
</dbReference>
<sequence>MTIKPVKAILFDLDETLWPVGPVIQHAENSLFQWMTVNTPLVAQNYSIEQMRSQRKEMMLTNPRFQYDLWALRHAMLTRLFAEHGEDASKADLAMAVFADARNKVSLFDDVLPALDKLQQKLVMGSVSNGFADLKAIGLAPYFKVSIAAHTFGCAKPDPRIFAAACEALQLHPRDILFVGDDLLLDVEGAQKAGMQAVWVDRKQLQTHEIPYPHVKPQAVVSELNALLEWV</sequence>
<evidence type="ECO:0000313" key="3">
    <source>
        <dbReference type="Proteomes" id="UP000637423"/>
    </source>
</evidence>
<dbReference type="InterPro" id="IPR006439">
    <property type="entry name" value="HAD-SF_hydro_IA"/>
</dbReference>
<dbReference type="NCBIfam" id="TIGR01549">
    <property type="entry name" value="HAD-SF-IA-v1"/>
    <property type="match status" value="1"/>
</dbReference>
<dbReference type="SFLD" id="SFLDG01129">
    <property type="entry name" value="C1.5:_HAD__Beta-PGM__Phosphata"/>
    <property type="match status" value="1"/>
</dbReference>
<dbReference type="PANTHER" id="PTHR43316">
    <property type="entry name" value="HYDROLASE, HALOACID DELAHOGENASE-RELATED"/>
    <property type="match status" value="1"/>
</dbReference>
<dbReference type="Gene3D" id="3.40.50.1000">
    <property type="entry name" value="HAD superfamily/HAD-like"/>
    <property type="match status" value="1"/>
</dbReference>
<keyword evidence="3" id="KW-1185">Reference proteome</keyword>
<proteinExistence type="predicted"/>
<evidence type="ECO:0000313" key="2">
    <source>
        <dbReference type="EMBL" id="GGC82603.1"/>
    </source>
</evidence>
<evidence type="ECO:0000256" key="1">
    <source>
        <dbReference type="ARBA" id="ARBA00022801"/>
    </source>
</evidence>
<name>A0A916UPX4_9BURK</name>
<dbReference type="NCBIfam" id="TIGR01509">
    <property type="entry name" value="HAD-SF-IA-v3"/>
    <property type="match status" value="1"/>
</dbReference>
<dbReference type="EMBL" id="BMED01000003">
    <property type="protein sequence ID" value="GGC82603.1"/>
    <property type="molecule type" value="Genomic_DNA"/>
</dbReference>
<dbReference type="Gene3D" id="1.20.120.1600">
    <property type="match status" value="1"/>
</dbReference>
<accession>A0A916UPX4</accession>
<dbReference type="InterPro" id="IPR023214">
    <property type="entry name" value="HAD_sf"/>
</dbReference>
<protein>
    <submittedName>
        <fullName evidence="2">Hydrolase</fullName>
    </submittedName>
</protein>
<keyword evidence="1 2" id="KW-0378">Hydrolase</keyword>
<dbReference type="GO" id="GO:0016787">
    <property type="term" value="F:hydrolase activity"/>
    <property type="evidence" value="ECO:0007669"/>
    <property type="project" value="UniProtKB-KW"/>
</dbReference>
<dbReference type="PRINTS" id="PR00413">
    <property type="entry name" value="HADHALOGNASE"/>
</dbReference>
<dbReference type="InterPro" id="IPR036412">
    <property type="entry name" value="HAD-like_sf"/>
</dbReference>
<dbReference type="InterPro" id="IPR051540">
    <property type="entry name" value="S-2-haloacid_dehalogenase"/>
</dbReference>
<dbReference type="RefSeq" id="WP_188567132.1">
    <property type="nucleotide sequence ID" value="NZ_BMED01000003.1"/>
</dbReference>
<dbReference type="SFLD" id="SFLDS00003">
    <property type="entry name" value="Haloacid_Dehalogenase"/>
    <property type="match status" value="1"/>
</dbReference>
<reference evidence="2" key="1">
    <citation type="journal article" date="2014" name="Int. J. Syst. Evol. Microbiol.">
        <title>Complete genome sequence of Corynebacterium casei LMG S-19264T (=DSM 44701T), isolated from a smear-ripened cheese.</title>
        <authorList>
            <consortium name="US DOE Joint Genome Institute (JGI-PGF)"/>
            <person name="Walter F."/>
            <person name="Albersmeier A."/>
            <person name="Kalinowski J."/>
            <person name="Ruckert C."/>
        </authorList>
    </citation>
    <scope>NUCLEOTIDE SEQUENCE</scope>
    <source>
        <strain evidence="2">CGMCC 1.10998</strain>
    </source>
</reference>
<gene>
    <name evidence="2" type="ORF">GCM10011396_32410</name>
</gene>
<dbReference type="Pfam" id="PF00702">
    <property type="entry name" value="Hydrolase"/>
    <property type="match status" value="1"/>
</dbReference>